<accession>A8WIC0</accession>
<evidence type="ECO:0000313" key="2">
    <source>
        <dbReference type="Proteomes" id="UP000001026"/>
    </source>
</evidence>
<evidence type="ECO:0000313" key="1">
    <source>
        <dbReference type="EMBL" id="CAP16405.1"/>
    </source>
</evidence>
<name>A8WIC0_PROMP</name>
<dbReference type="AlphaFoldDB" id="A8WIC0"/>
<dbReference type="KEGG" id="pmm:PMM1901"/>
<proteinExistence type="predicted"/>
<dbReference type="HOGENOM" id="CLU_3347253_0_0_3"/>
<organism evidence="1 2">
    <name type="scientific">Prochlorococcus marinus subsp. pastoris (strain CCMP1986 / NIES-2087 / MED4)</name>
    <dbReference type="NCBI Taxonomy" id="59919"/>
    <lineage>
        <taxon>Bacteria</taxon>
        <taxon>Bacillati</taxon>
        <taxon>Cyanobacteriota</taxon>
        <taxon>Cyanophyceae</taxon>
        <taxon>Synechococcales</taxon>
        <taxon>Prochlorococcaceae</taxon>
        <taxon>Prochlorococcus</taxon>
    </lineage>
</organism>
<protein>
    <submittedName>
        <fullName evidence="1">Uncharacterized protein</fullName>
    </submittedName>
</protein>
<dbReference type="EMBL" id="BX548174">
    <property type="protein sequence ID" value="CAP16405.1"/>
    <property type="molecule type" value="Genomic_DNA"/>
</dbReference>
<sequence>MKWHHSLTRKFTIMNYSKLIKNLKREFIKYPINRDIDKRSN</sequence>
<dbReference type="Proteomes" id="UP000001026">
    <property type="component" value="Chromosome"/>
</dbReference>
<dbReference type="STRING" id="59919.PMM1901"/>
<reference evidence="1 2" key="1">
    <citation type="journal article" date="2003" name="Nature">
        <title>Genome divergence in two Prochlorococcus ecotypes reflects oceanic niche differentiation.</title>
        <authorList>
            <person name="Rocap G."/>
            <person name="Larimer F.W."/>
            <person name="Lamerdin J.E."/>
            <person name="Malfatti S."/>
            <person name="Chain P."/>
            <person name="Ahlgren N.A."/>
            <person name="Arellano A."/>
            <person name="Coleman M."/>
            <person name="Hauser L."/>
            <person name="Hess W.R."/>
            <person name="Johnson Z.I."/>
            <person name="Land M.L."/>
            <person name="Lindell D."/>
            <person name="Post A.F."/>
            <person name="Regala W."/>
            <person name="Shah M."/>
            <person name="Shaw S.L."/>
            <person name="Steglich C."/>
            <person name="Sullivan M.B."/>
            <person name="Ting C.S."/>
            <person name="Tolonen A."/>
            <person name="Webb E.A."/>
            <person name="Zinser E.R."/>
            <person name="Chisholm S.W."/>
        </authorList>
    </citation>
    <scope>NUCLEOTIDE SEQUENCE [LARGE SCALE GENOMIC DNA]</scope>
    <source>
        <strain evidence="2">CCMP1986 / NIES-2087 / MED4</strain>
    </source>
</reference>
<gene>
    <name evidence="1" type="ordered locus">PMM1901</name>
</gene>